<dbReference type="Pfam" id="PF00672">
    <property type="entry name" value="HAMP"/>
    <property type="match status" value="1"/>
</dbReference>
<keyword evidence="12 14" id="KW-1133">Transmembrane helix</keyword>
<evidence type="ECO:0000256" key="9">
    <source>
        <dbReference type="ARBA" id="ARBA00022741"/>
    </source>
</evidence>
<keyword evidence="4" id="KW-1003">Cell membrane</keyword>
<dbReference type="Pfam" id="PF13675">
    <property type="entry name" value="PilJ"/>
    <property type="match status" value="1"/>
</dbReference>
<dbReference type="Pfam" id="PF07730">
    <property type="entry name" value="HisKA_3"/>
    <property type="match status" value="1"/>
</dbReference>
<dbReference type="InterPro" id="IPR003660">
    <property type="entry name" value="HAMP_dom"/>
</dbReference>
<accession>A0A5B8R977</accession>
<dbReference type="Gene3D" id="1.20.120.960">
    <property type="entry name" value="Histidine kinase NarX, sensor domain"/>
    <property type="match status" value="1"/>
</dbReference>
<dbReference type="PROSITE" id="PS50885">
    <property type="entry name" value="HAMP"/>
    <property type="match status" value="1"/>
</dbReference>
<dbReference type="SUPFAM" id="SSF158472">
    <property type="entry name" value="HAMP domain-like"/>
    <property type="match status" value="1"/>
</dbReference>
<dbReference type="GO" id="GO:0005524">
    <property type="term" value="F:ATP binding"/>
    <property type="evidence" value="ECO:0007669"/>
    <property type="project" value="UniProtKB-KW"/>
</dbReference>
<dbReference type="Gene3D" id="1.20.5.1930">
    <property type="match status" value="1"/>
</dbReference>
<comment type="subcellular location">
    <subcellularLocation>
        <location evidence="2">Cell inner membrane</location>
        <topology evidence="2">Multi-pass membrane protein</topology>
    </subcellularLocation>
</comment>
<dbReference type="GO" id="GO:0000155">
    <property type="term" value="F:phosphorelay sensor kinase activity"/>
    <property type="evidence" value="ECO:0007669"/>
    <property type="project" value="InterPro"/>
</dbReference>
<dbReference type="SMART" id="SM00304">
    <property type="entry name" value="HAMP"/>
    <property type="match status" value="1"/>
</dbReference>
<dbReference type="Gene3D" id="3.30.565.10">
    <property type="entry name" value="Histidine kinase-like ATPase, C-terminal domain"/>
    <property type="match status" value="1"/>
</dbReference>
<evidence type="ECO:0000256" key="5">
    <source>
        <dbReference type="ARBA" id="ARBA00022519"/>
    </source>
</evidence>
<keyword evidence="8 14" id="KW-0812">Transmembrane</keyword>
<keyword evidence="9" id="KW-0547">Nucleotide-binding</keyword>
<evidence type="ECO:0000256" key="3">
    <source>
        <dbReference type="ARBA" id="ARBA00012438"/>
    </source>
</evidence>
<evidence type="ECO:0000256" key="10">
    <source>
        <dbReference type="ARBA" id="ARBA00022777"/>
    </source>
</evidence>
<keyword evidence="10" id="KW-0418">Kinase</keyword>
<dbReference type="Gene3D" id="1.10.8.500">
    <property type="entry name" value="HAMP domain in histidine kinase"/>
    <property type="match status" value="1"/>
</dbReference>
<evidence type="ECO:0000256" key="14">
    <source>
        <dbReference type="SAM" id="Phobius"/>
    </source>
</evidence>
<evidence type="ECO:0000256" key="7">
    <source>
        <dbReference type="ARBA" id="ARBA00022679"/>
    </source>
</evidence>
<dbReference type="InterPro" id="IPR050482">
    <property type="entry name" value="Sensor_HK_TwoCompSys"/>
</dbReference>
<evidence type="ECO:0000259" key="16">
    <source>
        <dbReference type="PROSITE" id="PS50885"/>
    </source>
</evidence>
<dbReference type="GO" id="GO:0046983">
    <property type="term" value="F:protein dimerization activity"/>
    <property type="evidence" value="ECO:0007669"/>
    <property type="project" value="InterPro"/>
</dbReference>
<dbReference type="AlphaFoldDB" id="A0A5B8R977"/>
<dbReference type="PIRSF" id="PIRSF003167">
    <property type="entry name" value="STHK_NarX/NarQ"/>
    <property type="match status" value="1"/>
</dbReference>
<dbReference type="InterPro" id="IPR042295">
    <property type="entry name" value="NarX-like_N_sf"/>
</dbReference>
<gene>
    <name evidence="17" type="primary">narX</name>
    <name evidence="17" type="ORF">KBTEX_00152</name>
</gene>
<evidence type="ECO:0000256" key="13">
    <source>
        <dbReference type="ARBA" id="ARBA00023136"/>
    </source>
</evidence>
<keyword evidence="5" id="KW-0997">Cell inner membrane</keyword>
<dbReference type="InterPro" id="IPR011712">
    <property type="entry name" value="Sig_transdc_His_kin_sub3_dim/P"/>
</dbReference>
<evidence type="ECO:0000256" key="12">
    <source>
        <dbReference type="ARBA" id="ARBA00022989"/>
    </source>
</evidence>
<dbReference type="InterPro" id="IPR036890">
    <property type="entry name" value="HATPase_C_sf"/>
</dbReference>
<dbReference type="GO" id="GO:0005886">
    <property type="term" value="C:plasma membrane"/>
    <property type="evidence" value="ECO:0007669"/>
    <property type="project" value="UniProtKB-SubCell"/>
</dbReference>
<name>A0A5B8R977_9ZZZZ</name>
<evidence type="ECO:0000256" key="4">
    <source>
        <dbReference type="ARBA" id="ARBA00022475"/>
    </source>
</evidence>
<dbReference type="InterPro" id="IPR029095">
    <property type="entry name" value="NarX-like_N"/>
</dbReference>
<dbReference type="InterPro" id="IPR003594">
    <property type="entry name" value="HATPase_dom"/>
</dbReference>
<feature type="transmembrane region" description="Helical" evidence="14">
    <location>
        <begin position="172"/>
        <end position="190"/>
    </location>
</feature>
<dbReference type="EC" id="2.7.13.3" evidence="3"/>
<dbReference type="CDD" id="cd16917">
    <property type="entry name" value="HATPase_UhpB-NarQ-NarX-like"/>
    <property type="match status" value="1"/>
</dbReference>
<dbReference type="InterPro" id="IPR005467">
    <property type="entry name" value="His_kinase_dom"/>
</dbReference>
<feature type="domain" description="Histidine kinase" evidence="15">
    <location>
        <begin position="409"/>
        <end position="606"/>
    </location>
</feature>
<keyword evidence="11" id="KW-0067">ATP-binding</keyword>
<evidence type="ECO:0000256" key="1">
    <source>
        <dbReference type="ARBA" id="ARBA00000085"/>
    </source>
</evidence>
<comment type="catalytic activity">
    <reaction evidence="1">
        <text>ATP + protein L-histidine = ADP + protein N-phospho-L-histidine.</text>
        <dbReference type="EC" id="2.7.13.3"/>
    </reaction>
</comment>
<dbReference type="InterPro" id="IPR016380">
    <property type="entry name" value="Sig_transdc_His_kin_NarX/NarQ"/>
</dbReference>
<dbReference type="PANTHER" id="PTHR24421:SF10">
    <property type="entry name" value="NITRATE_NITRITE SENSOR PROTEIN NARQ"/>
    <property type="match status" value="1"/>
</dbReference>
<dbReference type="InterPro" id="IPR029016">
    <property type="entry name" value="GAF-like_dom_sf"/>
</dbReference>
<dbReference type="SMART" id="SM00387">
    <property type="entry name" value="HATPase_c"/>
    <property type="match status" value="1"/>
</dbReference>
<protein>
    <recommendedName>
        <fullName evidence="3">histidine kinase</fullName>
        <ecNumber evidence="3">2.7.13.3</ecNumber>
    </recommendedName>
</protein>
<reference evidence="17" key="1">
    <citation type="submission" date="2019-06" db="EMBL/GenBank/DDBJ databases">
        <authorList>
            <person name="Murdoch R.W."/>
            <person name="Fathepure B."/>
        </authorList>
    </citation>
    <scope>NUCLEOTIDE SEQUENCE</scope>
</reference>
<dbReference type="CDD" id="cd06225">
    <property type="entry name" value="HAMP"/>
    <property type="match status" value="1"/>
</dbReference>
<keyword evidence="13 14" id="KW-0472">Membrane</keyword>
<dbReference type="PROSITE" id="PS50109">
    <property type="entry name" value="HIS_KIN"/>
    <property type="match status" value="1"/>
</dbReference>
<evidence type="ECO:0000313" key="17">
    <source>
        <dbReference type="EMBL" id="QEA03852.1"/>
    </source>
</evidence>
<dbReference type="Gene3D" id="3.30.450.40">
    <property type="match status" value="1"/>
</dbReference>
<proteinExistence type="predicted"/>
<dbReference type="SUPFAM" id="SSF55874">
    <property type="entry name" value="ATPase domain of HSP90 chaperone/DNA topoisomerase II/histidine kinase"/>
    <property type="match status" value="1"/>
</dbReference>
<dbReference type="CDD" id="cd19408">
    <property type="entry name" value="NarX_NarQ_sensor"/>
    <property type="match status" value="1"/>
</dbReference>
<keyword evidence="7 17" id="KW-0808">Transferase</keyword>
<evidence type="ECO:0000256" key="6">
    <source>
        <dbReference type="ARBA" id="ARBA00022553"/>
    </source>
</evidence>
<dbReference type="SUPFAM" id="SSF55781">
    <property type="entry name" value="GAF domain-like"/>
    <property type="match status" value="1"/>
</dbReference>
<evidence type="ECO:0000259" key="15">
    <source>
        <dbReference type="PROSITE" id="PS50109"/>
    </source>
</evidence>
<dbReference type="Pfam" id="PF02518">
    <property type="entry name" value="HATPase_c"/>
    <property type="match status" value="1"/>
</dbReference>
<evidence type="ECO:0000256" key="2">
    <source>
        <dbReference type="ARBA" id="ARBA00004429"/>
    </source>
</evidence>
<dbReference type="PANTHER" id="PTHR24421">
    <property type="entry name" value="NITRATE/NITRITE SENSOR PROTEIN NARX-RELATED"/>
    <property type="match status" value="1"/>
</dbReference>
<evidence type="ECO:0000256" key="8">
    <source>
        <dbReference type="ARBA" id="ARBA00022692"/>
    </source>
</evidence>
<organism evidence="17">
    <name type="scientific">uncultured organism</name>
    <dbReference type="NCBI Taxonomy" id="155900"/>
    <lineage>
        <taxon>unclassified sequences</taxon>
        <taxon>environmental samples</taxon>
    </lineage>
</organism>
<feature type="transmembrane region" description="Helical" evidence="14">
    <location>
        <begin position="20"/>
        <end position="45"/>
    </location>
</feature>
<keyword evidence="6" id="KW-0597">Phosphoprotein</keyword>
<sequence length="617" mass="66999">MEVETDGSWPLGSLSRRSLLVRVGLAMTAISTLAIVSMLTSIIIAETAKGDAAAINIAGTLRMQTYRLADALRADAPDERLREYVREFRETLEAPALTGVIPDESTHPLTETYHRVHRRWDDELAPEVTGDAAGRQRYLAQARGYVGRLDSMVRLLQQEAEKKIQLLRLAQGLSLFVTIALVFFSMYRILTDVVPPLRELVRVVEAARRGDLGARTSYRGDDEIGLISRTFNRMAANLQAMYGNLEERVRYKTARLEESNRALQVLYDTARRLSQHADRDADYADVLARLETALGVGPLALCLTGGGGSRRIVAADGSGAVDAPPCPAADALPAPGGACLVGDGVLAVPLAEGDDHHGALLVRPPGGNALPDWQLRLCETVAGHIATALGRQRREADRRRLALMDERAVIARELHDSLAQALSYLKIQTARLEAQLRGDPVDRPAAAAILAEIREGLSSAYQQLRQLLSTFRLRLGEGGLEQALTAAVDEFADRGGIGITLDHRVSDGMLTPNEELHTVQIVREALANVVQHANARHARVRLCPEGDRIVVTVTDDGTGMPPEPHRRNHYGTTIMQERARGLGGEITFGNAPEGGTVVRLAFQPALRRGGPGPGVNE</sequence>
<evidence type="ECO:0000256" key="11">
    <source>
        <dbReference type="ARBA" id="ARBA00022840"/>
    </source>
</evidence>
<dbReference type="EMBL" id="MN079076">
    <property type="protein sequence ID" value="QEA03852.1"/>
    <property type="molecule type" value="Genomic_DNA"/>
</dbReference>
<feature type="domain" description="HAMP" evidence="16">
    <location>
        <begin position="196"/>
        <end position="243"/>
    </location>
</feature>